<comment type="catalytic activity">
    <reaction evidence="16">
        <text>an archaeal dolichyl phosphooligosaccharide + [protein]-L-asparagine = an archaeal dolichyl phosphate + a glycoprotein with the oligosaccharide chain attached by N-beta-D-glycosyl linkage to a protein L-asparagine.</text>
        <dbReference type="EC" id="2.4.99.21"/>
    </reaction>
</comment>
<dbReference type="GO" id="GO:0003723">
    <property type="term" value="F:RNA binding"/>
    <property type="evidence" value="ECO:0007669"/>
    <property type="project" value="UniProtKB-KW"/>
</dbReference>
<dbReference type="PROSITE" id="PS50889">
    <property type="entry name" value="S4"/>
    <property type="match status" value="1"/>
</dbReference>
<dbReference type="Gene3D" id="2.60.40.3030">
    <property type="match status" value="1"/>
</dbReference>
<comment type="cofactor">
    <cofactor evidence="1">
        <name>Mn(2+)</name>
        <dbReference type="ChEBI" id="CHEBI:29035"/>
    </cofactor>
</comment>
<dbReference type="GO" id="GO:0046872">
    <property type="term" value="F:metal ion binding"/>
    <property type="evidence" value="ECO:0007669"/>
    <property type="project" value="UniProtKB-KW"/>
</dbReference>
<dbReference type="Gene3D" id="3.40.50.12610">
    <property type="match status" value="1"/>
</dbReference>
<feature type="transmembrane region" description="Helical" evidence="18">
    <location>
        <begin position="223"/>
        <end position="243"/>
    </location>
</feature>
<keyword evidence="13 18" id="KW-0472">Membrane</keyword>
<dbReference type="AlphaFoldDB" id="A0A142CSV6"/>
<evidence type="ECO:0000256" key="4">
    <source>
        <dbReference type="ARBA" id="ARBA00004922"/>
    </source>
</evidence>
<organism evidence="22 23">
    <name type="scientific">Thermococcus peptonophilus</name>
    <dbReference type="NCBI Taxonomy" id="53952"/>
    <lineage>
        <taxon>Archaea</taxon>
        <taxon>Methanobacteriati</taxon>
        <taxon>Methanobacteriota</taxon>
        <taxon>Thermococci</taxon>
        <taxon>Thermococcales</taxon>
        <taxon>Thermococcaceae</taxon>
        <taxon>Thermococcus</taxon>
    </lineage>
</organism>
<evidence type="ECO:0000256" key="5">
    <source>
        <dbReference type="ARBA" id="ARBA00010810"/>
    </source>
</evidence>
<feature type="domain" description="Glycosyltransferase RgtA/B/C/D-like" evidence="19">
    <location>
        <begin position="104"/>
        <end position="206"/>
    </location>
</feature>
<dbReference type="STRING" id="53952.A0127_01040"/>
<evidence type="ECO:0000256" key="14">
    <source>
        <dbReference type="ARBA" id="ARBA00023211"/>
    </source>
</evidence>
<dbReference type="RefSeq" id="WP_062386798.1">
    <property type="nucleotide sequence ID" value="NZ_CP014750.1"/>
</dbReference>
<evidence type="ECO:0000256" key="3">
    <source>
        <dbReference type="ARBA" id="ARBA00004651"/>
    </source>
</evidence>
<dbReference type="EMBL" id="CP014750">
    <property type="protein sequence ID" value="AMQ17858.1"/>
    <property type="molecule type" value="Genomic_DNA"/>
</dbReference>
<evidence type="ECO:0000256" key="17">
    <source>
        <dbReference type="PROSITE-ProRule" id="PRU00182"/>
    </source>
</evidence>
<feature type="transmembrane region" description="Helical" evidence="18">
    <location>
        <begin position="379"/>
        <end position="398"/>
    </location>
</feature>
<feature type="transmembrane region" description="Helical" evidence="18">
    <location>
        <begin position="23"/>
        <end position="44"/>
    </location>
</feature>
<proteinExistence type="inferred from homology"/>
<feature type="transmembrane region" description="Helical" evidence="18">
    <location>
        <begin position="280"/>
        <end position="301"/>
    </location>
</feature>
<gene>
    <name evidence="22" type="ORF">A0127_01040</name>
</gene>
<evidence type="ECO:0000256" key="12">
    <source>
        <dbReference type="ARBA" id="ARBA00022989"/>
    </source>
</evidence>
<dbReference type="Proteomes" id="UP000073604">
    <property type="component" value="Chromosome"/>
</dbReference>
<dbReference type="Pfam" id="PF21618">
    <property type="entry name" value="OST_P1"/>
    <property type="match status" value="1"/>
</dbReference>
<comment type="subcellular location">
    <subcellularLocation>
        <location evidence="3">Cell membrane</location>
        <topology evidence="3">Multi-pass membrane protein</topology>
    </subcellularLocation>
</comment>
<evidence type="ECO:0000256" key="13">
    <source>
        <dbReference type="ARBA" id="ARBA00023136"/>
    </source>
</evidence>
<comment type="pathway">
    <text evidence="4">Protein modification; protein glycosylation.</text>
</comment>
<protein>
    <recommendedName>
        <fullName evidence="6">dolichyl-phosphooligosaccharide-protein glycotransferase</fullName>
        <ecNumber evidence="6">2.4.99.21</ecNumber>
    </recommendedName>
    <alternativeName>
        <fullName evidence="15">Oligosaccharyl transferase</fullName>
    </alternativeName>
</protein>
<dbReference type="InterPro" id="IPR048858">
    <property type="entry name" value="OST_P1"/>
</dbReference>
<keyword evidence="7" id="KW-0328">Glycosyltransferase</keyword>
<dbReference type="KEGG" id="tpep:A0127_01040"/>
<dbReference type="Gene3D" id="2.60.40.3020">
    <property type="match status" value="1"/>
</dbReference>
<evidence type="ECO:0000256" key="10">
    <source>
        <dbReference type="ARBA" id="ARBA00022723"/>
    </source>
</evidence>
<feature type="domain" description="Oligosaccharyl transferase peripheral 1" evidence="21">
    <location>
        <begin position="748"/>
        <end position="856"/>
    </location>
</feature>
<sequence length="1000" mass="113231">MKTEAKEKLKKSKPGEGRAFPKVYFYFREYGLALLVLLLAYVGYKIRAVTSSFKLFLDPDTFYHFEMYKLAIQDWIPKYFAYAEPPMGIKPGGYLGLYTVQAVFYKVAHALFGMNEFGAFKVWPPFVGAMTVIAVYLVVRKLHSDWAGFWGAALMTGFWGAITKTYSGNNRGEGPFVMFFLFAIYFLLLYLDEEHWNWKKVLGLVFFITLSPLYMGVWAGSSLGIMILLATGVIVPVIFFTIGDTSNLKRFVVEYYPTFGLSLVTGILLARSGFVGIRNFLVFSFEVLIASTVLVLIMLYGERFLNFSDWIHRLGTVIAIGIAGFLAFYAYFGKALFNFLRAATQSTPLYQTVAELQTPSWREVIATFSLKPKGSNGDSIIFILSIIGLAILGWKFYLEVKEKRYETYKHFIPLFHYLGTIYLFKQAVRFSFQASVAAIILAAIAMGEAFLYVERMKDTVTVKALYTAFLILMLVPMPYVAAIYSYNNQKSMMNSYKTINPKMPGSVPEAWTDALMWLKNNSDPYATLLSWWDYGYWEESSLLSHRRAVSDGGHGYDRRYIIAKFFSHSGNAGEVDLEAWGDDYVITFLDPFDQQSDFGKFNAIAYLGGAIAYGERYPMFSYVSYNDIVTTNETIAVKVGNGYVVPEIVVDLIRGQVFKNKGQTYPFVLYIYPYRTSNNQLYPIGIIAYEKIAFSNYLQLGLGIPISLAGNDTAKLFANFKLEYTGYNGYVKRQGVYDPSVRVYKFTPFAIYRIEAMENGTWTKVYDSINGGGLEVKSGNTTLPLTGEQKLKLYISAFGRDVKNGTLIFEAYNGTKLVDRQVLVEGLNIDHLNETPVEVTVNIPQADKYRFVLLQEGPVGVTNGPVYVNGKIANPSMPLKPGESGKIELTEAFEKGYTNVKFTLRGVVYYYVTPNGNDIYKPEFYLEPHMDIIGYIPVAELDKVQRGDNVISGQASVPKDFFDSYVQKLKKEYGNKVVIVSKRLEPIFLAQKEYMLWEGH</sequence>
<feature type="transmembrane region" description="Helical" evidence="18">
    <location>
        <begin position="174"/>
        <end position="191"/>
    </location>
</feature>
<dbReference type="OrthoDB" id="82393at2157"/>
<feature type="transmembrane region" description="Helical" evidence="18">
    <location>
        <begin position="146"/>
        <end position="162"/>
    </location>
</feature>
<evidence type="ECO:0000256" key="16">
    <source>
        <dbReference type="ARBA" id="ARBA00034066"/>
    </source>
</evidence>
<feature type="transmembrane region" description="Helical" evidence="18">
    <location>
        <begin position="410"/>
        <end position="428"/>
    </location>
</feature>
<feature type="transmembrane region" description="Helical" evidence="18">
    <location>
        <begin position="313"/>
        <end position="332"/>
    </location>
</feature>
<evidence type="ECO:0000313" key="22">
    <source>
        <dbReference type="EMBL" id="AMQ17858.1"/>
    </source>
</evidence>
<evidence type="ECO:0000256" key="9">
    <source>
        <dbReference type="ARBA" id="ARBA00022692"/>
    </source>
</evidence>
<dbReference type="PANTHER" id="PTHR13872">
    <property type="entry name" value="DOLICHYL-DIPHOSPHOOLIGOSACCHARIDE--PROTEIN GLYCOSYLTRANSFERASE SUBUNIT"/>
    <property type="match status" value="1"/>
</dbReference>
<dbReference type="PANTHER" id="PTHR13872:SF1">
    <property type="entry name" value="DOLICHYL-DIPHOSPHOOLIGOSACCHARIDE--PROTEIN GLYCOSYLTRANSFERASE SUBUNIT STT3B"/>
    <property type="match status" value="1"/>
</dbReference>
<dbReference type="InterPro" id="IPR041152">
    <property type="entry name" value="OST_P2"/>
</dbReference>
<feature type="transmembrane region" description="Helical" evidence="18">
    <location>
        <begin position="465"/>
        <end position="486"/>
    </location>
</feature>
<feature type="transmembrane region" description="Helical" evidence="18">
    <location>
        <begin position="198"/>
        <end position="217"/>
    </location>
</feature>
<evidence type="ECO:0000256" key="1">
    <source>
        <dbReference type="ARBA" id="ARBA00001936"/>
    </source>
</evidence>
<evidence type="ECO:0000256" key="11">
    <source>
        <dbReference type="ARBA" id="ARBA00022842"/>
    </source>
</evidence>
<keyword evidence="8" id="KW-0808">Transferase</keyword>
<dbReference type="GO" id="GO:0005886">
    <property type="term" value="C:plasma membrane"/>
    <property type="evidence" value="ECO:0007669"/>
    <property type="project" value="UniProtKB-SubCell"/>
</dbReference>
<evidence type="ECO:0000259" key="21">
    <source>
        <dbReference type="Pfam" id="PF21618"/>
    </source>
</evidence>
<keyword evidence="14" id="KW-0464">Manganese</keyword>
<evidence type="ECO:0000259" key="19">
    <source>
        <dbReference type="Pfam" id="PF13231"/>
    </source>
</evidence>
<keyword evidence="23" id="KW-1185">Reference proteome</keyword>
<accession>A0A142CSV6</accession>
<evidence type="ECO:0000256" key="6">
    <source>
        <dbReference type="ARBA" id="ARBA00012602"/>
    </source>
</evidence>
<keyword evidence="12 18" id="KW-1133">Transmembrane helix</keyword>
<keyword evidence="10" id="KW-0479">Metal-binding</keyword>
<keyword evidence="11" id="KW-0460">Magnesium</keyword>
<reference evidence="23" key="1">
    <citation type="submission" date="2016-03" db="EMBL/GenBank/DDBJ databases">
        <authorList>
            <person name="Oger P.M."/>
        </authorList>
    </citation>
    <scope>NUCLEOTIDE SEQUENCE [LARGE SCALE GENOMIC DNA]</scope>
    <source>
        <strain evidence="23">OG-1</strain>
    </source>
</reference>
<dbReference type="Pfam" id="PF18235">
    <property type="entry name" value="OST_P2"/>
    <property type="match status" value="1"/>
</dbReference>
<evidence type="ECO:0000256" key="18">
    <source>
        <dbReference type="SAM" id="Phobius"/>
    </source>
</evidence>
<evidence type="ECO:0000259" key="20">
    <source>
        <dbReference type="Pfam" id="PF18235"/>
    </source>
</evidence>
<keyword evidence="17" id="KW-0694">RNA-binding</keyword>
<evidence type="ECO:0000313" key="23">
    <source>
        <dbReference type="Proteomes" id="UP000073604"/>
    </source>
</evidence>
<dbReference type="InterPro" id="IPR003674">
    <property type="entry name" value="Oligo_trans_STT3"/>
</dbReference>
<dbReference type="Pfam" id="PF13231">
    <property type="entry name" value="PMT_2"/>
    <property type="match status" value="1"/>
</dbReference>
<dbReference type="GO" id="GO:0004576">
    <property type="term" value="F:oligosaccharyl transferase activity"/>
    <property type="evidence" value="ECO:0007669"/>
    <property type="project" value="InterPro"/>
</dbReference>
<dbReference type="InterPro" id="IPR038731">
    <property type="entry name" value="RgtA/B/C-like"/>
</dbReference>
<evidence type="ECO:0000256" key="15">
    <source>
        <dbReference type="ARBA" id="ARBA00030679"/>
    </source>
</evidence>
<feature type="domain" description="Oligosaccharyltransferase peripheral 2" evidence="20">
    <location>
        <begin position="857"/>
        <end position="989"/>
    </location>
</feature>
<dbReference type="UniPathway" id="UPA00378"/>
<keyword evidence="9 18" id="KW-0812">Transmembrane</keyword>
<evidence type="ECO:0000256" key="8">
    <source>
        <dbReference type="ARBA" id="ARBA00022679"/>
    </source>
</evidence>
<comment type="similarity">
    <text evidence="5">Belongs to the STT3 family.</text>
</comment>
<dbReference type="GeneID" id="27139088"/>
<evidence type="ECO:0000256" key="7">
    <source>
        <dbReference type="ARBA" id="ARBA00022676"/>
    </source>
</evidence>
<dbReference type="Gene3D" id="2.40.128.390">
    <property type="match status" value="1"/>
</dbReference>
<feature type="transmembrane region" description="Helical" evidence="18">
    <location>
        <begin position="255"/>
        <end position="274"/>
    </location>
</feature>
<feature type="transmembrane region" description="Helical" evidence="18">
    <location>
        <begin position="434"/>
        <end position="453"/>
    </location>
</feature>
<comment type="cofactor">
    <cofactor evidence="2">
        <name>Mg(2+)</name>
        <dbReference type="ChEBI" id="CHEBI:18420"/>
    </cofactor>
</comment>
<name>A0A142CSV6_9EURY</name>
<evidence type="ECO:0000256" key="2">
    <source>
        <dbReference type="ARBA" id="ARBA00001946"/>
    </source>
</evidence>
<dbReference type="EC" id="2.4.99.21" evidence="6"/>
<feature type="transmembrane region" description="Helical" evidence="18">
    <location>
        <begin position="122"/>
        <end position="139"/>
    </location>
</feature>